<name>A0A0L0F4I7_9EUKA</name>
<reference evidence="2 3" key="1">
    <citation type="submission" date="2011-02" db="EMBL/GenBank/DDBJ databases">
        <title>The Genome Sequence of Sphaeroforma arctica JP610.</title>
        <authorList>
            <consortium name="The Broad Institute Genome Sequencing Platform"/>
            <person name="Russ C."/>
            <person name="Cuomo C."/>
            <person name="Young S.K."/>
            <person name="Zeng Q."/>
            <person name="Gargeya S."/>
            <person name="Alvarado L."/>
            <person name="Berlin A."/>
            <person name="Chapman S.B."/>
            <person name="Chen Z."/>
            <person name="Freedman E."/>
            <person name="Gellesch M."/>
            <person name="Goldberg J."/>
            <person name="Griggs A."/>
            <person name="Gujja S."/>
            <person name="Heilman E."/>
            <person name="Heiman D."/>
            <person name="Howarth C."/>
            <person name="Mehta T."/>
            <person name="Neiman D."/>
            <person name="Pearson M."/>
            <person name="Roberts A."/>
            <person name="Saif S."/>
            <person name="Shea T."/>
            <person name="Shenoy N."/>
            <person name="Sisk P."/>
            <person name="Stolte C."/>
            <person name="Sykes S."/>
            <person name="White J."/>
            <person name="Yandava C."/>
            <person name="Burger G."/>
            <person name="Gray M.W."/>
            <person name="Holland P.W.H."/>
            <person name="King N."/>
            <person name="Lang F.B.F."/>
            <person name="Roger A.J."/>
            <person name="Ruiz-Trillo I."/>
            <person name="Haas B."/>
            <person name="Nusbaum C."/>
            <person name="Birren B."/>
        </authorList>
    </citation>
    <scope>NUCLEOTIDE SEQUENCE [LARGE SCALE GENOMIC DNA]</scope>
    <source>
        <strain evidence="2 3">JP610</strain>
    </source>
</reference>
<feature type="region of interest" description="Disordered" evidence="1">
    <location>
        <begin position="40"/>
        <end position="111"/>
    </location>
</feature>
<protein>
    <submittedName>
        <fullName evidence="2">Uncharacterized protein</fullName>
    </submittedName>
</protein>
<feature type="non-terminal residue" evidence="2">
    <location>
        <position position="111"/>
    </location>
</feature>
<gene>
    <name evidence="2" type="ORF">SARC_15922</name>
</gene>
<organism evidence="2 3">
    <name type="scientific">Sphaeroforma arctica JP610</name>
    <dbReference type="NCBI Taxonomy" id="667725"/>
    <lineage>
        <taxon>Eukaryota</taxon>
        <taxon>Ichthyosporea</taxon>
        <taxon>Ichthyophonida</taxon>
        <taxon>Sphaeroforma</taxon>
    </lineage>
</organism>
<dbReference type="EMBL" id="KQ248585">
    <property type="protein sequence ID" value="KNC71536.1"/>
    <property type="molecule type" value="Genomic_DNA"/>
</dbReference>
<feature type="compositionally biased region" description="Acidic residues" evidence="1">
    <location>
        <begin position="87"/>
        <end position="101"/>
    </location>
</feature>
<keyword evidence="3" id="KW-1185">Reference proteome</keyword>
<evidence type="ECO:0000313" key="2">
    <source>
        <dbReference type="EMBL" id="KNC71536.1"/>
    </source>
</evidence>
<sequence length="111" mass="12433">MTPNRNLDEVKYEKKVFPLEELHNKPQTVNSDMANLAEETLVGLDVADPPVVRRRRRRGTSSTETGDDSKAEQDNSDTDSSNQSDEPVNDDDNNETDSEDEHEGHAHGRGK</sequence>
<dbReference type="GeneID" id="25916426"/>
<dbReference type="RefSeq" id="XP_014145438.1">
    <property type="nucleotide sequence ID" value="XM_014289963.1"/>
</dbReference>
<feature type="compositionally biased region" description="Basic and acidic residues" evidence="1">
    <location>
        <begin position="102"/>
        <end position="111"/>
    </location>
</feature>
<proteinExistence type="predicted"/>
<dbReference type="AlphaFoldDB" id="A0A0L0F4I7"/>
<evidence type="ECO:0000256" key="1">
    <source>
        <dbReference type="SAM" id="MobiDB-lite"/>
    </source>
</evidence>
<dbReference type="Proteomes" id="UP000054560">
    <property type="component" value="Unassembled WGS sequence"/>
</dbReference>
<evidence type="ECO:0000313" key="3">
    <source>
        <dbReference type="Proteomes" id="UP000054560"/>
    </source>
</evidence>
<accession>A0A0L0F4I7</accession>